<keyword evidence="2" id="KW-1185">Reference proteome</keyword>
<dbReference type="OrthoDB" id="5989513at2759"/>
<gene>
    <name evidence="1" type="ORF">CGOC_LOCUS8786</name>
</gene>
<dbReference type="Gene3D" id="2.60.120.200">
    <property type="match status" value="1"/>
</dbReference>
<organism evidence="1 2">
    <name type="scientific">Cylicostephanus goldi</name>
    <name type="common">Nematode worm</name>
    <dbReference type="NCBI Taxonomy" id="71465"/>
    <lineage>
        <taxon>Eukaryota</taxon>
        <taxon>Metazoa</taxon>
        <taxon>Ecdysozoa</taxon>
        <taxon>Nematoda</taxon>
        <taxon>Chromadorea</taxon>
        <taxon>Rhabditida</taxon>
        <taxon>Rhabditina</taxon>
        <taxon>Rhabditomorpha</taxon>
        <taxon>Strongyloidea</taxon>
        <taxon>Strongylidae</taxon>
        <taxon>Cylicostephanus</taxon>
    </lineage>
</organism>
<accession>A0A3P7M9D1</accession>
<evidence type="ECO:0000313" key="2">
    <source>
        <dbReference type="Proteomes" id="UP000271889"/>
    </source>
</evidence>
<evidence type="ECO:0000313" key="1">
    <source>
        <dbReference type="EMBL" id="VDN20317.1"/>
    </source>
</evidence>
<dbReference type="EMBL" id="UYRV01104948">
    <property type="protein sequence ID" value="VDN20317.1"/>
    <property type="molecule type" value="Genomic_DNA"/>
</dbReference>
<name>A0A3P7M9D1_CYLGO</name>
<reference evidence="1 2" key="1">
    <citation type="submission" date="2018-11" db="EMBL/GenBank/DDBJ databases">
        <authorList>
            <consortium name="Pathogen Informatics"/>
        </authorList>
    </citation>
    <scope>NUCLEOTIDE SEQUENCE [LARGE SCALE GENOMIC DNA]</scope>
</reference>
<proteinExistence type="predicted"/>
<sequence length="408" mass="44450">MWAGVTAIAILFIGRVLSIDDFIARRVFLKTPASYVNLTSEAWKVHEGDTEITLAIRFQPNTKIGQVFSLRAIALHGVKVAKEDTLSYRLESTSDAVCEITENINITGAEISVTLGGGGLSMIGCVTLVTVQVGGVTPPYEVIPIASNEIDECASGDQCEHRDCNKGKCLSLEVATCDCYGTQKSGPNCRYPSRSVFILNNDDESQPSNIRYTPWNVDQLVTRITIDFKFAEPDNKQGVLLHSVLDDGSVVKLYVVEKNGNLQFGSLGHINFTLDTSVEYHIVFIGIHHSSRMIGLSVDGKTQVGQVARTGPQGRKLSYANSSIDLKFASILFGGAPATNGARELGITACLKNIYVDHHDIIYMLFDNDRRVESSKRLVPCASDGNLPDLMTLGLPMFNADPLPDEVC</sequence>
<protein>
    <submittedName>
        <fullName evidence="1">Uncharacterized protein</fullName>
    </submittedName>
</protein>
<dbReference type="AlphaFoldDB" id="A0A3P7M9D1"/>
<dbReference type="Proteomes" id="UP000271889">
    <property type="component" value="Unassembled WGS sequence"/>
</dbReference>